<comment type="caution">
    <text evidence="2">The sequence shown here is derived from an EMBL/GenBank/DDBJ whole genome shotgun (WGS) entry which is preliminary data.</text>
</comment>
<accession>A0A327Y8J5</accession>
<dbReference type="InterPro" id="IPR029032">
    <property type="entry name" value="AhpD-like"/>
</dbReference>
<dbReference type="Proteomes" id="UP000249165">
    <property type="component" value="Unassembled WGS sequence"/>
</dbReference>
<name>A0A327Y8J5_9RHOB</name>
<gene>
    <name evidence="2" type="ORF">ATI53_101838</name>
</gene>
<evidence type="ECO:0000313" key="2">
    <source>
        <dbReference type="EMBL" id="RAK16821.1"/>
    </source>
</evidence>
<dbReference type="SUPFAM" id="SSF69118">
    <property type="entry name" value="AhpD-like"/>
    <property type="match status" value="1"/>
</dbReference>
<evidence type="ECO:0000313" key="3">
    <source>
        <dbReference type="Proteomes" id="UP000249165"/>
    </source>
</evidence>
<protein>
    <submittedName>
        <fullName evidence="2">4-carboxymuconolactone decarboxylase</fullName>
    </submittedName>
</protein>
<dbReference type="RefSeq" id="WP_111550424.1">
    <property type="nucleotide sequence ID" value="NZ_LIQE01000013.1"/>
</dbReference>
<dbReference type="OrthoDB" id="9801400at2"/>
<evidence type="ECO:0000256" key="1">
    <source>
        <dbReference type="SAM" id="MobiDB-lite"/>
    </source>
</evidence>
<feature type="region of interest" description="Disordered" evidence="1">
    <location>
        <begin position="1"/>
        <end position="24"/>
    </location>
</feature>
<proteinExistence type="predicted"/>
<dbReference type="EMBL" id="QLMG01000018">
    <property type="protein sequence ID" value="RAK16821.1"/>
    <property type="molecule type" value="Genomic_DNA"/>
</dbReference>
<reference evidence="2 3" key="1">
    <citation type="submission" date="2018-06" db="EMBL/GenBank/DDBJ databases">
        <title>Genomic Encyclopedia of Archaeal and Bacterial Type Strains, Phase II (KMG-II): from individual species to whole genera.</title>
        <authorList>
            <person name="Goeker M."/>
        </authorList>
    </citation>
    <scope>NUCLEOTIDE SEQUENCE [LARGE SCALE GENOMIC DNA]</scope>
    <source>
        <strain evidence="2 3">DSM 22011</strain>
    </source>
</reference>
<dbReference type="AlphaFoldDB" id="A0A327Y8J5"/>
<dbReference type="Gene3D" id="1.20.1290.10">
    <property type="entry name" value="AhpD-like"/>
    <property type="match status" value="1"/>
</dbReference>
<organism evidence="2 3">
    <name type="scientific">Salipiger aestuarii</name>
    <dbReference type="NCBI Taxonomy" id="568098"/>
    <lineage>
        <taxon>Bacteria</taxon>
        <taxon>Pseudomonadati</taxon>
        <taxon>Pseudomonadota</taxon>
        <taxon>Alphaproteobacteria</taxon>
        <taxon>Rhodobacterales</taxon>
        <taxon>Roseobacteraceae</taxon>
        <taxon>Salipiger</taxon>
    </lineage>
</organism>
<sequence length="135" mass="14266">MTADAPHMDACARGNAFPGGTNPGGMKDGLHARYGHLLPGLARDRVEYNGRSYTRGVPDAGQRERCSIAVPTAMGGRSRPQPWIWIHLAAAPPCGQGREAIAEAICQMALYGGMPAMFNAPNAAMKVCEAEENSA</sequence>
<keyword evidence="3" id="KW-1185">Reference proteome</keyword>